<gene>
    <name evidence="11" type="ORF">KP79_PYT01827</name>
</gene>
<dbReference type="EMBL" id="NEDP02005022">
    <property type="protein sequence ID" value="OWF43719.1"/>
    <property type="molecule type" value="Genomic_DNA"/>
</dbReference>
<feature type="transmembrane region" description="Helical" evidence="8">
    <location>
        <begin position="200"/>
        <end position="221"/>
    </location>
</feature>
<feature type="transmembrane region" description="Helical" evidence="8">
    <location>
        <begin position="147"/>
        <end position="165"/>
    </location>
</feature>
<feature type="transmembrane region" description="Helical" evidence="8">
    <location>
        <begin position="109"/>
        <end position="126"/>
    </location>
</feature>
<dbReference type="Pfam" id="PF25179">
    <property type="entry name" value="LMF1_C"/>
    <property type="match status" value="1"/>
</dbReference>
<evidence type="ECO:0000256" key="1">
    <source>
        <dbReference type="ARBA" id="ARBA00004477"/>
    </source>
</evidence>
<evidence type="ECO:0000313" key="11">
    <source>
        <dbReference type="EMBL" id="OWF43719.1"/>
    </source>
</evidence>
<evidence type="ECO:0000259" key="10">
    <source>
        <dbReference type="Pfam" id="PF25179"/>
    </source>
</evidence>
<feature type="transmembrane region" description="Helical" evidence="8">
    <location>
        <begin position="55"/>
        <end position="76"/>
    </location>
</feature>
<sequence>MKTKLHKLQSPTGLYGENGILPAKLVLHEKIDSIEELLDGAPTLMKLTPRLGLDAQGGMDLLCLIGMLVSFLSLVFGGARDTVAYTLLWMLYLSLYQVGQTFLWFQWDILLLETGFLAILVAPFNLQLPKKWRMSPYHQHDSITLWLVRWLLFRLMFASGVVKLTSKCPTWWGLTALSVHFESQCIPTLLAWWWHHLPLWFLKLSCVATYMIEIPVPFLFFSPVRSMRLFAFYSQLLLQTLILLTGNYNFFNLLTIVLCIALLDDEHFGYRKERKSSWLGGTINLLASVLAYGYIGYQTWHLFSLKVNLSPSFSISSSVAFSQPQFTAWLDWIVPWTMTLGAISLGYEIVIALVSFYLGTTVCLTFDLMGVVSLQVPLSYLSDSSYYSVPTIFRNAHQKFEPFQMTSSYGLFRVMTGVGGRPEVVLEGSDSLEGDWKEYEFMYKPGNLSRKPPFVAPHQPRLDWQMWFAALGSYQHNTWFVNLVYRLLQGQPEVIQLLQHNPYPEEPPKYIRATLYHYHFSQANGQDWWVREKKNEYFPPVEKDNPSLVQYLKHAKIIQEEDSKAKTDQEKRPMRQSFTQRIVTFIRKCIGQREGFAFVTSILGATFIIKELLTLYVI</sequence>
<dbReference type="InterPro" id="IPR057433">
    <property type="entry name" value="LMF1/2_C"/>
</dbReference>
<evidence type="ECO:0000256" key="7">
    <source>
        <dbReference type="ARBA" id="ARBA00023180"/>
    </source>
</evidence>
<dbReference type="GO" id="GO:0051604">
    <property type="term" value="P:protein maturation"/>
    <property type="evidence" value="ECO:0007669"/>
    <property type="project" value="InterPro"/>
</dbReference>
<dbReference type="InterPro" id="IPR009613">
    <property type="entry name" value="LMF"/>
</dbReference>
<dbReference type="Pfam" id="PF06762">
    <property type="entry name" value="LMF1"/>
    <property type="match status" value="1"/>
</dbReference>
<dbReference type="InterPro" id="IPR057434">
    <property type="entry name" value="LMF1/2_N"/>
</dbReference>
<feature type="transmembrane region" description="Helical" evidence="8">
    <location>
        <begin position="276"/>
        <end position="295"/>
    </location>
</feature>
<evidence type="ECO:0000256" key="3">
    <source>
        <dbReference type="ARBA" id="ARBA00022692"/>
    </source>
</evidence>
<feature type="transmembrane region" description="Helical" evidence="8">
    <location>
        <begin position="171"/>
        <end position="193"/>
    </location>
</feature>
<comment type="function">
    <text evidence="8">Involved in the maturation of specific proteins in the endoplasmic reticulum.</text>
</comment>
<keyword evidence="3 8" id="KW-0812">Transmembrane</keyword>
<dbReference type="PANTHER" id="PTHR14463">
    <property type="entry name" value="LIPASE MATURATION FACTOR"/>
    <property type="match status" value="1"/>
</dbReference>
<dbReference type="Proteomes" id="UP000242188">
    <property type="component" value="Unassembled WGS sequence"/>
</dbReference>
<evidence type="ECO:0000256" key="4">
    <source>
        <dbReference type="ARBA" id="ARBA00022824"/>
    </source>
</evidence>
<dbReference type="STRING" id="6573.A0A210Q4W4"/>
<keyword evidence="7" id="KW-0325">Glycoprotein</keyword>
<name>A0A210Q4W4_MIZYE</name>
<accession>A0A210Q4W4</accession>
<keyword evidence="6 8" id="KW-0472">Membrane</keyword>
<comment type="subcellular location">
    <subcellularLocation>
        <location evidence="1 8">Endoplasmic reticulum membrane</location>
        <topology evidence="1 8">Multi-pass membrane protein</topology>
    </subcellularLocation>
</comment>
<keyword evidence="5 8" id="KW-1133">Transmembrane helix</keyword>
<protein>
    <recommendedName>
        <fullName evidence="8">Lipase maturation factor</fullName>
    </recommendedName>
</protein>
<feature type="transmembrane region" description="Helical" evidence="8">
    <location>
        <begin position="596"/>
        <end position="617"/>
    </location>
</feature>
<comment type="similarity">
    <text evidence="2 8">Belongs to the lipase maturation factor family.</text>
</comment>
<evidence type="ECO:0000256" key="5">
    <source>
        <dbReference type="ARBA" id="ARBA00022989"/>
    </source>
</evidence>
<organism evidence="11 12">
    <name type="scientific">Mizuhopecten yessoensis</name>
    <name type="common">Japanese scallop</name>
    <name type="synonym">Patinopecten yessoensis</name>
    <dbReference type="NCBI Taxonomy" id="6573"/>
    <lineage>
        <taxon>Eukaryota</taxon>
        <taxon>Metazoa</taxon>
        <taxon>Spiralia</taxon>
        <taxon>Lophotrochozoa</taxon>
        <taxon>Mollusca</taxon>
        <taxon>Bivalvia</taxon>
        <taxon>Autobranchia</taxon>
        <taxon>Pteriomorphia</taxon>
        <taxon>Pectinida</taxon>
        <taxon>Pectinoidea</taxon>
        <taxon>Pectinidae</taxon>
        <taxon>Mizuhopecten</taxon>
    </lineage>
</organism>
<dbReference type="GO" id="GO:0005789">
    <property type="term" value="C:endoplasmic reticulum membrane"/>
    <property type="evidence" value="ECO:0007669"/>
    <property type="project" value="UniProtKB-SubCell"/>
</dbReference>
<dbReference type="PANTHER" id="PTHR14463:SF5">
    <property type="entry name" value="LIPASE MATURATION FACTOR 2"/>
    <property type="match status" value="1"/>
</dbReference>
<comment type="caution">
    <text evidence="11">The sequence shown here is derived from an EMBL/GenBank/DDBJ whole genome shotgun (WGS) entry which is preliminary data.</text>
</comment>
<proteinExistence type="inferred from homology"/>
<dbReference type="OrthoDB" id="434126at2759"/>
<feature type="domain" description="Lipase maturation factor 1/2 N-terminal" evidence="9">
    <location>
        <begin position="104"/>
        <end position="268"/>
    </location>
</feature>
<keyword evidence="12" id="KW-1185">Reference proteome</keyword>
<evidence type="ECO:0000259" key="9">
    <source>
        <dbReference type="Pfam" id="PF06762"/>
    </source>
</evidence>
<feature type="domain" description="Lipase maturation factor 1/2 C-terminal" evidence="10">
    <location>
        <begin position="406"/>
        <end position="539"/>
    </location>
</feature>
<evidence type="ECO:0000313" key="12">
    <source>
        <dbReference type="Proteomes" id="UP000242188"/>
    </source>
</evidence>
<reference evidence="11 12" key="1">
    <citation type="journal article" date="2017" name="Nat. Ecol. Evol.">
        <title>Scallop genome provides insights into evolution of bilaterian karyotype and development.</title>
        <authorList>
            <person name="Wang S."/>
            <person name="Zhang J."/>
            <person name="Jiao W."/>
            <person name="Li J."/>
            <person name="Xun X."/>
            <person name="Sun Y."/>
            <person name="Guo X."/>
            <person name="Huan P."/>
            <person name="Dong B."/>
            <person name="Zhang L."/>
            <person name="Hu X."/>
            <person name="Sun X."/>
            <person name="Wang J."/>
            <person name="Zhao C."/>
            <person name="Wang Y."/>
            <person name="Wang D."/>
            <person name="Huang X."/>
            <person name="Wang R."/>
            <person name="Lv J."/>
            <person name="Li Y."/>
            <person name="Zhang Z."/>
            <person name="Liu B."/>
            <person name="Lu W."/>
            <person name="Hui Y."/>
            <person name="Liang J."/>
            <person name="Zhou Z."/>
            <person name="Hou R."/>
            <person name="Li X."/>
            <person name="Liu Y."/>
            <person name="Li H."/>
            <person name="Ning X."/>
            <person name="Lin Y."/>
            <person name="Zhao L."/>
            <person name="Xing Q."/>
            <person name="Dou J."/>
            <person name="Li Y."/>
            <person name="Mao J."/>
            <person name="Guo H."/>
            <person name="Dou H."/>
            <person name="Li T."/>
            <person name="Mu C."/>
            <person name="Jiang W."/>
            <person name="Fu Q."/>
            <person name="Fu X."/>
            <person name="Miao Y."/>
            <person name="Liu J."/>
            <person name="Yu Q."/>
            <person name="Li R."/>
            <person name="Liao H."/>
            <person name="Li X."/>
            <person name="Kong Y."/>
            <person name="Jiang Z."/>
            <person name="Chourrout D."/>
            <person name="Li R."/>
            <person name="Bao Z."/>
        </authorList>
    </citation>
    <scope>NUCLEOTIDE SEQUENCE [LARGE SCALE GENOMIC DNA]</scope>
    <source>
        <strain evidence="11 12">PY_sf001</strain>
    </source>
</reference>
<evidence type="ECO:0000256" key="8">
    <source>
        <dbReference type="RuleBase" id="RU361229"/>
    </source>
</evidence>
<dbReference type="AlphaFoldDB" id="A0A210Q4W4"/>
<evidence type="ECO:0000256" key="2">
    <source>
        <dbReference type="ARBA" id="ARBA00005512"/>
    </source>
</evidence>
<evidence type="ECO:0000256" key="6">
    <source>
        <dbReference type="ARBA" id="ARBA00023136"/>
    </source>
</evidence>
<keyword evidence="4 8" id="KW-0256">Endoplasmic reticulum</keyword>
<feature type="transmembrane region" description="Helical" evidence="8">
    <location>
        <begin position="241"/>
        <end position="264"/>
    </location>
</feature>
<feature type="transmembrane region" description="Helical" evidence="8">
    <location>
        <begin position="333"/>
        <end position="359"/>
    </location>
</feature>